<reference evidence="1 2" key="1">
    <citation type="journal article" date="2016" name="Sci. Rep.">
        <title>The Dendrobium catenatum Lindl. genome sequence provides insights into polysaccharide synthase, floral development and adaptive evolution.</title>
        <authorList>
            <person name="Zhang G.Q."/>
            <person name="Xu Q."/>
            <person name="Bian C."/>
            <person name="Tsai W.C."/>
            <person name="Yeh C.M."/>
            <person name="Liu K.W."/>
            <person name="Yoshida K."/>
            <person name="Zhang L.S."/>
            <person name="Chang S.B."/>
            <person name="Chen F."/>
            <person name="Shi Y."/>
            <person name="Su Y.Y."/>
            <person name="Zhang Y.Q."/>
            <person name="Chen L.J."/>
            <person name="Yin Y."/>
            <person name="Lin M."/>
            <person name="Huang H."/>
            <person name="Deng H."/>
            <person name="Wang Z.W."/>
            <person name="Zhu S.L."/>
            <person name="Zhao X."/>
            <person name="Deng C."/>
            <person name="Niu S.C."/>
            <person name="Huang J."/>
            <person name="Wang M."/>
            <person name="Liu G.H."/>
            <person name="Yang H.J."/>
            <person name="Xiao X.J."/>
            <person name="Hsiao Y.Y."/>
            <person name="Wu W.L."/>
            <person name="Chen Y.Y."/>
            <person name="Mitsuda N."/>
            <person name="Ohme-Takagi M."/>
            <person name="Luo Y.B."/>
            <person name="Van de Peer Y."/>
            <person name="Liu Z.J."/>
        </authorList>
    </citation>
    <scope>NUCLEOTIDE SEQUENCE [LARGE SCALE GENOMIC DNA]</scope>
    <source>
        <tissue evidence="1">The whole plant</tissue>
    </source>
</reference>
<name>A0A2I0VNA9_9ASPA</name>
<dbReference type="Proteomes" id="UP000233837">
    <property type="component" value="Unassembled WGS sequence"/>
</dbReference>
<accession>A0A2I0VNA9</accession>
<evidence type="ECO:0000313" key="2">
    <source>
        <dbReference type="Proteomes" id="UP000233837"/>
    </source>
</evidence>
<dbReference type="EMBL" id="KZ503385">
    <property type="protein sequence ID" value="PKU64898.1"/>
    <property type="molecule type" value="Genomic_DNA"/>
</dbReference>
<gene>
    <name evidence="1" type="ORF">MA16_Dca024534</name>
</gene>
<dbReference type="AlphaFoldDB" id="A0A2I0VNA9"/>
<reference evidence="1 2" key="2">
    <citation type="journal article" date="2017" name="Nature">
        <title>The Apostasia genome and the evolution of orchids.</title>
        <authorList>
            <person name="Zhang G.Q."/>
            <person name="Liu K.W."/>
            <person name="Li Z."/>
            <person name="Lohaus R."/>
            <person name="Hsiao Y.Y."/>
            <person name="Niu S.C."/>
            <person name="Wang J.Y."/>
            <person name="Lin Y.C."/>
            <person name="Xu Q."/>
            <person name="Chen L.J."/>
            <person name="Yoshida K."/>
            <person name="Fujiwara S."/>
            <person name="Wang Z.W."/>
            <person name="Zhang Y.Q."/>
            <person name="Mitsuda N."/>
            <person name="Wang M."/>
            <person name="Liu G.H."/>
            <person name="Pecoraro L."/>
            <person name="Huang H.X."/>
            <person name="Xiao X.J."/>
            <person name="Lin M."/>
            <person name="Wu X.Y."/>
            <person name="Wu W.L."/>
            <person name="Chen Y.Y."/>
            <person name="Chang S.B."/>
            <person name="Sakamoto S."/>
            <person name="Ohme-Takagi M."/>
            <person name="Yagi M."/>
            <person name="Zeng S.J."/>
            <person name="Shen C.Y."/>
            <person name="Yeh C.M."/>
            <person name="Luo Y.B."/>
            <person name="Tsai W.C."/>
            <person name="Van de Peer Y."/>
            <person name="Liu Z.J."/>
        </authorList>
    </citation>
    <scope>NUCLEOTIDE SEQUENCE [LARGE SCALE GENOMIC DNA]</scope>
    <source>
        <tissue evidence="1">The whole plant</tissue>
    </source>
</reference>
<keyword evidence="2" id="KW-1185">Reference proteome</keyword>
<evidence type="ECO:0000313" key="1">
    <source>
        <dbReference type="EMBL" id="PKU64898.1"/>
    </source>
</evidence>
<organism evidence="1 2">
    <name type="scientific">Dendrobium catenatum</name>
    <dbReference type="NCBI Taxonomy" id="906689"/>
    <lineage>
        <taxon>Eukaryota</taxon>
        <taxon>Viridiplantae</taxon>
        <taxon>Streptophyta</taxon>
        <taxon>Embryophyta</taxon>
        <taxon>Tracheophyta</taxon>
        <taxon>Spermatophyta</taxon>
        <taxon>Magnoliopsida</taxon>
        <taxon>Liliopsida</taxon>
        <taxon>Asparagales</taxon>
        <taxon>Orchidaceae</taxon>
        <taxon>Epidendroideae</taxon>
        <taxon>Malaxideae</taxon>
        <taxon>Dendrobiinae</taxon>
        <taxon>Dendrobium</taxon>
    </lineage>
</organism>
<proteinExistence type="predicted"/>
<sequence>MAEKADGLYTSVSSSYLPPNEPLMGPVMYPPASLDQKKVPFPSFSQFQNYRPKFSNFKRTYQHNTWTLPSAHKNQGVLLILPDDFSLYDDVISRWESITLNLLNDKKFLDNKVKVLFIENLLGEHEKKVWIQWRMAYENEYVALVNITDDL</sequence>
<protein>
    <submittedName>
        <fullName evidence="1">Uncharacterized protein</fullName>
    </submittedName>
</protein>